<dbReference type="EMBL" id="BLLB01000002">
    <property type="protein sequence ID" value="GFH05109.1"/>
    <property type="molecule type" value="Genomic_DNA"/>
</dbReference>
<dbReference type="SUPFAM" id="SSF53474">
    <property type="entry name" value="alpha/beta-Hydrolases"/>
    <property type="match status" value="1"/>
</dbReference>
<protein>
    <submittedName>
        <fullName evidence="4">Alpha/beta hydrolase</fullName>
    </submittedName>
</protein>
<dbReference type="InterPro" id="IPR050261">
    <property type="entry name" value="FrsA_esterase"/>
</dbReference>
<dbReference type="RefSeq" id="WP_163894616.1">
    <property type="nucleotide sequence ID" value="NZ_BLLB01000002.1"/>
</dbReference>
<accession>A0A7I9ZWA2</accession>
<dbReference type="AlphaFoldDB" id="A0A7I9ZWA2"/>
<dbReference type="InterPro" id="IPR029058">
    <property type="entry name" value="AB_hydrolase_fold"/>
</dbReference>
<dbReference type="InterPro" id="IPR022742">
    <property type="entry name" value="Hydrolase_4"/>
</dbReference>
<dbReference type="Gene3D" id="3.40.50.1820">
    <property type="entry name" value="alpha/beta hydrolase"/>
    <property type="match status" value="1"/>
</dbReference>
<keyword evidence="2 4" id="KW-0378">Hydrolase</keyword>
<dbReference type="Pfam" id="PF12146">
    <property type="entry name" value="Hydrolase_4"/>
    <property type="match status" value="1"/>
</dbReference>
<reference evidence="4 5" key="1">
    <citation type="journal article" date="2019" name="Emerg. Microbes Infect.">
        <title>Comprehensive subspecies identification of 175 nontuberculous mycobacteria species based on 7547 genomic profiles.</title>
        <authorList>
            <person name="Matsumoto Y."/>
            <person name="Kinjo T."/>
            <person name="Motooka D."/>
            <person name="Nabeya D."/>
            <person name="Jung N."/>
            <person name="Uechi K."/>
            <person name="Horii T."/>
            <person name="Iida T."/>
            <person name="Fujita J."/>
            <person name="Nakamura S."/>
        </authorList>
    </citation>
    <scope>NUCLEOTIDE SEQUENCE [LARGE SCALE GENOMIC DNA]</scope>
    <source>
        <strain evidence="4 5">JCM 30996</strain>
    </source>
</reference>
<evidence type="ECO:0000256" key="2">
    <source>
        <dbReference type="ARBA" id="ARBA00022801"/>
    </source>
</evidence>
<feature type="domain" description="Serine aminopeptidase S33" evidence="3">
    <location>
        <begin position="26"/>
        <end position="254"/>
    </location>
</feature>
<comment type="similarity">
    <text evidence="1">Belongs to the AB hydrolase superfamily.</text>
</comment>
<name>A0A7I9ZWA2_9MYCO</name>
<evidence type="ECO:0000313" key="5">
    <source>
        <dbReference type="Proteomes" id="UP000465304"/>
    </source>
</evidence>
<comment type="caution">
    <text evidence="4">The sequence shown here is derived from an EMBL/GenBank/DDBJ whole genome shotgun (WGS) entry which is preliminary data.</text>
</comment>
<evidence type="ECO:0000256" key="1">
    <source>
        <dbReference type="ARBA" id="ARBA00008645"/>
    </source>
</evidence>
<keyword evidence="5" id="KW-1185">Reference proteome</keyword>
<dbReference type="PANTHER" id="PTHR22946">
    <property type="entry name" value="DIENELACTONE HYDROLASE DOMAIN-CONTAINING PROTEIN-RELATED"/>
    <property type="match status" value="1"/>
</dbReference>
<proteinExistence type="inferred from homology"/>
<gene>
    <name evidence="4" type="ORF">MHIP_55920</name>
</gene>
<evidence type="ECO:0000259" key="3">
    <source>
        <dbReference type="Pfam" id="PF12146"/>
    </source>
</evidence>
<dbReference type="GO" id="GO:0052689">
    <property type="term" value="F:carboxylic ester hydrolase activity"/>
    <property type="evidence" value="ECO:0007669"/>
    <property type="project" value="UniProtKB-ARBA"/>
</dbReference>
<dbReference type="Proteomes" id="UP000465304">
    <property type="component" value="Unassembled WGS sequence"/>
</dbReference>
<dbReference type="PANTHER" id="PTHR22946:SF9">
    <property type="entry name" value="POLYKETIDE TRANSFERASE AF380"/>
    <property type="match status" value="1"/>
</dbReference>
<evidence type="ECO:0000313" key="4">
    <source>
        <dbReference type="EMBL" id="GFH05109.1"/>
    </source>
</evidence>
<organism evidence="4 5">
    <name type="scientific">Mycolicibacterium hippocampi</name>
    <dbReference type="NCBI Taxonomy" id="659824"/>
    <lineage>
        <taxon>Bacteria</taxon>
        <taxon>Bacillati</taxon>
        <taxon>Actinomycetota</taxon>
        <taxon>Actinomycetes</taxon>
        <taxon>Mycobacteriales</taxon>
        <taxon>Mycobacteriaceae</taxon>
        <taxon>Mycolicibacterium</taxon>
    </lineage>
</organism>
<sequence>MPESVQFVSGAARCSGLVYPCNATAPSPYVILCPGFGGTQDTPSLVAAAEEFARHGYHAMTFDYRHFGLSDGEPRQLVDLDGQLDDIRAAISFARTRPDASGIVLWGTSLGGGHVVSVAATDPLVTAVIAQIPFNGFPRRVRGRTMRATMRLLLAMLTDRVRGWLSCPPHYIAAVGGEGELAVMAGEEAEQAVAAMGSRTWRNEVAPRALFDMMRYRPGDVAPQLKMPVLVAVGEFDRETEQADAALIADRAPHGVLRRYPLGHFDFYRPHHRERVLADQIRFLDEVTGRKVS</sequence>